<accession>A0ABP0V6C4</accession>
<keyword evidence="1" id="KW-0812">Transmembrane</keyword>
<gene>
    <name evidence="2" type="ORF">CSSPJE1EN1_LOCUS25360</name>
</gene>
<protein>
    <submittedName>
        <fullName evidence="2">Uncharacterized protein</fullName>
    </submittedName>
</protein>
<evidence type="ECO:0000313" key="3">
    <source>
        <dbReference type="Proteomes" id="UP001497444"/>
    </source>
</evidence>
<name>A0ABP0V6C4_9BRYO</name>
<feature type="transmembrane region" description="Helical" evidence="1">
    <location>
        <begin position="35"/>
        <end position="57"/>
    </location>
</feature>
<dbReference type="EMBL" id="CAXAQS010000079">
    <property type="protein sequence ID" value="CAK9249982.1"/>
    <property type="molecule type" value="Genomic_DNA"/>
</dbReference>
<comment type="caution">
    <text evidence="2">The sequence shown here is derived from an EMBL/GenBank/DDBJ whole genome shotgun (WGS) entry which is preliminary data.</text>
</comment>
<keyword evidence="1" id="KW-1133">Transmembrane helix</keyword>
<organism evidence="2 3">
    <name type="scientific">Sphagnum jensenii</name>
    <dbReference type="NCBI Taxonomy" id="128206"/>
    <lineage>
        <taxon>Eukaryota</taxon>
        <taxon>Viridiplantae</taxon>
        <taxon>Streptophyta</taxon>
        <taxon>Embryophyta</taxon>
        <taxon>Bryophyta</taxon>
        <taxon>Sphagnophytina</taxon>
        <taxon>Sphagnopsida</taxon>
        <taxon>Sphagnales</taxon>
        <taxon>Sphagnaceae</taxon>
        <taxon>Sphagnum</taxon>
    </lineage>
</organism>
<sequence length="84" mass="9028">MVWFTCTSAILLITLTIMLLVLPVALPPLPPPPPVLMFIPVVILVLLLVLAVLPAGFNGVVVGSDKWWDQAQNAPSIVLTSICR</sequence>
<feature type="transmembrane region" description="Helical" evidence="1">
    <location>
        <begin position="9"/>
        <end position="29"/>
    </location>
</feature>
<reference evidence="2" key="1">
    <citation type="submission" date="2024-02" db="EMBL/GenBank/DDBJ databases">
        <authorList>
            <consortium name="ELIXIR-Norway"/>
            <consortium name="Elixir Norway"/>
        </authorList>
    </citation>
    <scope>NUCLEOTIDE SEQUENCE</scope>
</reference>
<keyword evidence="3" id="KW-1185">Reference proteome</keyword>
<dbReference type="PANTHER" id="PTHR38928:SF7">
    <property type="entry name" value="ARGOS7"/>
    <property type="match status" value="1"/>
</dbReference>
<evidence type="ECO:0000313" key="2">
    <source>
        <dbReference type="EMBL" id="CAK9249982.1"/>
    </source>
</evidence>
<evidence type="ECO:0000256" key="1">
    <source>
        <dbReference type="SAM" id="Phobius"/>
    </source>
</evidence>
<keyword evidence="1" id="KW-0472">Membrane</keyword>
<proteinExistence type="predicted"/>
<dbReference type="PANTHER" id="PTHR38928">
    <property type="entry name" value="ARGOS7"/>
    <property type="match status" value="1"/>
</dbReference>
<dbReference type="Proteomes" id="UP001497444">
    <property type="component" value="Unassembled WGS sequence"/>
</dbReference>